<evidence type="ECO:0000313" key="4">
    <source>
        <dbReference type="EMBL" id="MFD2609935.1"/>
    </source>
</evidence>
<dbReference type="CDD" id="cd00886">
    <property type="entry name" value="MogA_MoaB"/>
    <property type="match status" value="1"/>
</dbReference>
<dbReference type="EMBL" id="JBHUMK010000048">
    <property type="protein sequence ID" value="MFD2609935.1"/>
    <property type="molecule type" value="Genomic_DNA"/>
</dbReference>
<dbReference type="InterPro" id="IPR036425">
    <property type="entry name" value="MoaB/Mog-like_dom_sf"/>
</dbReference>
<dbReference type="InterPro" id="IPR001453">
    <property type="entry name" value="MoaB/Mog_dom"/>
</dbReference>
<organism evidence="4 5">
    <name type="scientific">Deinococcus taklimakanensis</name>
    <dbReference type="NCBI Taxonomy" id="536443"/>
    <lineage>
        <taxon>Bacteria</taxon>
        <taxon>Thermotogati</taxon>
        <taxon>Deinococcota</taxon>
        <taxon>Deinococci</taxon>
        <taxon>Deinococcales</taxon>
        <taxon>Deinococcaceae</taxon>
        <taxon>Deinococcus</taxon>
    </lineage>
</organism>
<evidence type="ECO:0000313" key="5">
    <source>
        <dbReference type="Proteomes" id="UP001597475"/>
    </source>
</evidence>
<sequence length="279" mass="28578">MTDPTLPSGLASHRAAAPTRVRTAVVTVSDTRTPETDESGQYLVAGLQGAGHEVIAHRIVRDDAVDIRAALVALTREATVVLVTGGTGVSGRDVTVPVVESMLTKPMPGFGELFRMLSYGQVGGAAMFSRAVGGLVRGAAVFCMPGSLNAVQTAWKNILHDQIGHLAYEVQRHGQPVMTAPAAGGAAQTAFGGSTPDAPLLTTRAPAKAAEPALRPVTPLPEAPAPAFPNGLPLPGTGGGVAAGLGRHRRTDTLDPTRPGTPDTAHSQEAGQHPGRDTP</sequence>
<gene>
    <name evidence="4" type="ORF">ACFSR9_10890</name>
</gene>
<keyword evidence="5" id="KW-1185">Reference proteome</keyword>
<dbReference type="InterPro" id="IPR012245">
    <property type="entry name" value="MoaB"/>
</dbReference>
<comment type="caution">
    <text evidence="4">The sequence shown here is derived from an EMBL/GenBank/DDBJ whole genome shotgun (WGS) entry which is preliminary data.</text>
</comment>
<feature type="region of interest" description="Disordered" evidence="2">
    <location>
        <begin position="207"/>
        <end position="279"/>
    </location>
</feature>
<dbReference type="Proteomes" id="UP001597475">
    <property type="component" value="Unassembled WGS sequence"/>
</dbReference>
<dbReference type="Gene3D" id="3.40.980.10">
    <property type="entry name" value="MoaB/Mog-like domain"/>
    <property type="match status" value="1"/>
</dbReference>
<feature type="domain" description="MoaB/Mog" evidence="3">
    <location>
        <begin position="24"/>
        <end position="166"/>
    </location>
</feature>
<dbReference type="NCBIfam" id="TIGR00177">
    <property type="entry name" value="molyb_syn"/>
    <property type="match status" value="1"/>
</dbReference>
<evidence type="ECO:0000259" key="3">
    <source>
        <dbReference type="SMART" id="SM00852"/>
    </source>
</evidence>
<reference evidence="5" key="1">
    <citation type="journal article" date="2019" name="Int. J. Syst. Evol. Microbiol.">
        <title>The Global Catalogue of Microorganisms (GCM) 10K type strain sequencing project: providing services to taxonomists for standard genome sequencing and annotation.</title>
        <authorList>
            <consortium name="The Broad Institute Genomics Platform"/>
            <consortium name="The Broad Institute Genome Sequencing Center for Infectious Disease"/>
            <person name="Wu L."/>
            <person name="Ma J."/>
        </authorList>
    </citation>
    <scope>NUCLEOTIDE SEQUENCE [LARGE SCALE GENOMIC DNA]</scope>
    <source>
        <strain evidence="5">KCTC 33842</strain>
    </source>
</reference>
<evidence type="ECO:0000256" key="1">
    <source>
        <dbReference type="ARBA" id="ARBA00015262"/>
    </source>
</evidence>
<dbReference type="SUPFAM" id="SSF53218">
    <property type="entry name" value="Molybdenum cofactor biosynthesis proteins"/>
    <property type="match status" value="1"/>
</dbReference>
<protein>
    <recommendedName>
        <fullName evidence="1">Molybdenum cofactor biosynthesis protein B</fullName>
    </recommendedName>
</protein>
<accession>A0ABW5P660</accession>
<dbReference type="Pfam" id="PF00994">
    <property type="entry name" value="MoCF_biosynth"/>
    <property type="match status" value="1"/>
</dbReference>
<feature type="compositionally biased region" description="Pro residues" evidence="2">
    <location>
        <begin position="218"/>
        <end position="227"/>
    </location>
</feature>
<dbReference type="PANTHER" id="PTHR43232:SF2">
    <property type="entry name" value="MOLYBDENUM COFACTOR BIOSYNTHESIS PROTEIN B"/>
    <property type="match status" value="1"/>
</dbReference>
<evidence type="ECO:0000256" key="2">
    <source>
        <dbReference type="SAM" id="MobiDB-lite"/>
    </source>
</evidence>
<dbReference type="RefSeq" id="WP_386845695.1">
    <property type="nucleotide sequence ID" value="NZ_JBHUMK010000048.1"/>
</dbReference>
<dbReference type="PANTHER" id="PTHR43232">
    <property type="entry name" value="MOLYBDENUM COFACTOR BIOSYNTHESIS PROTEIN B"/>
    <property type="match status" value="1"/>
</dbReference>
<name>A0ABW5P660_9DEIO</name>
<dbReference type="SMART" id="SM00852">
    <property type="entry name" value="MoCF_biosynth"/>
    <property type="match status" value="1"/>
</dbReference>
<proteinExistence type="predicted"/>